<dbReference type="GO" id="GO:0061630">
    <property type="term" value="F:ubiquitin protein ligase activity"/>
    <property type="evidence" value="ECO:0007669"/>
    <property type="project" value="UniProtKB-EC"/>
</dbReference>
<reference evidence="21" key="1">
    <citation type="submission" date="2020-11" db="EMBL/GenBank/DDBJ databases">
        <authorList>
            <person name="Tran Van P."/>
        </authorList>
    </citation>
    <scope>NUCLEOTIDE SEQUENCE</scope>
</reference>
<feature type="domain" description="C2H2-type" evidence="19">
    <location>
        <begin position="5436"/>
        <end position="5464"/>
    </location>
</feature>
<dbReference type="InterPro" id="IPR012983">
    <property type="entry name" value="PHR"/>
</dbReference>
<dbReference type="Pfam" id="PF13540">
    <property type="entry name" value="RCC1_2"/>
    <property type="match status" value="1"/>
</dbReference>
<keyword evidence="22" id="KW-1185">Reference proteome</keyword>
<feature type="region of interest" description="Disordered" evidence="15">
    <location>
        <begin position="3538"/>
        <end position="3642"/>
    </location>
</feature>
<dbReference type="InterPro" id="IPR000315">
    <property type="entry name" value="Znf_B-box"/>
</dbReference>
<keyword evidence="10" id="KW-0833">Ubl conjugation pathway</keyword>
<dbReference type="GO" id="GO:0007411">
    <property type="term" value="P:axon guidance"/>
    <property type="evidence" value="ECO:0007669"/>
    <property type="project" value="TreeGrafter"/>
</dbReference>
<dbReference type="SUPFAM" id="SSF57903">
    <property type="entry name" value="FYVE/PHD zinc finger"/>
    <property type="match status" value="1"/>
</dbReference>
<feature type="region of interest" description="Disordered" evidence="15">
    <location>
        <begin position="4248"/>
        <end position="4285"/>
    </location>
</feature>
<dbReference type="InterPro" id="IPR038648">
    <property type="entry name" value="PHR_sf"/>
</dbReference>
<comment type="catalytic activity">
    <reaction evidence="1">
        <text>[E2 ubiquitin-conjugating enzyme]-S-ubiquitinyl-L-cysteine + [acceptor protein]-L-threonine = [E2 ubiquitin-conjugating enzyme]-L-cysteine + [acceptor protein]-3-O-ubiquitinyl-L-threonine.</text>
        <dbReference type="EC" id="2.3.2.33"/>
    </reaction>
</comment>
<dbReference type="Pfam" id="PF00415">
    <property type="entry name" value="RCC1"/>
    <property type="match status" value="1"/>
</dbReference>
<keyword evidence="8" id="KW-0677">Repeat</keyword>
<feature type="domain" description="DOC" evidence="20">
    <location>
        <begin position="4370"/>
        <end position="4554"/>
    </location>
</feature>
<dbReference type="PANTHER" id="PTHR45943:SF1">
    <property type="entry name" value="E3 UBIQUITIN-PROTEIN LIGASE MYCBP2"/>
    <property type="match status" value="1"/>
</dbReference>
<comment type="similarity">
    <text evidence="4">Belongs to the RING-Cys relay (RCR) family.</text>
</comment>
<dbReference type="InterPro" id="IPR009091">
    <property type="entry name" value="RCC1/BLIP-II"/>
</dbReference>
<comment type="subcellular location">
    <subcellularLocation>
        <location evidence="2">Cell projection</location>
        <location evidence="2">Axon</location>
    </subcellularLocation>
</comment>
<evidence type="ECO:0000256" key="8">
    <source>
        <dbReference type="ARBA" id="ARBA00022737"/>
    </source>
</evidence>
<keyword evidence="12" id="KW-0966">Cell projection</keyword>
<dbReference type="PROSITE" id="PS51284">
    <property type="entry name" value="DOC"/>
    <property type="match status" value="1"/>
</dbReference>
<dbReference type="GO" id="GO:0008582">
    <property type="term" value="P:regulation of synaptic assembly at neuromuscular junction"/>
    <property type="evidence" value="ECO:0007669"/>
    <property type="project" value="TreeGrafter"/>
</dbReference>
<feature type="compositionally biased region" description="Polar residues" evidence="15">
    <location>
        <begin position="3566"/>
        <end position="3583"/>
    </location>
</feature>
<dbReference type="InterPro" id="IPR013087">
    <property type="entry name" value="Znf_C2H2_type"/>
</dbReference>
<feature type="region of interest" description="Disordered" evidence="15">
    <location>
        <begin position="3745"/>
        <end position="3780"/>
    </location>
</feature>
<dbReference type="PROSITE" id="PS50089">
    <property type="entry name" value="ZF_RING_2"/>
    <property type="match status" value="1"/>
</dbReference>
<evidence type="ECO:0000256" key="1">
    <source>
        <dbReference type="ARBA" id="ARBA00000333"/>
    </source>
</evidence>
<feature type="region of interest" description="Disordered" evidence="15">
    <location>
        <begin position="1016"/>
        <end position="1037"/>
    </location>
</feature>
<dbReference type="GO" id="GO:0008270">
    <property type="term" value="F:zinc ion binding"/>
    <property type="evidence" value="ECO:0007669"/>
    <property type="project" value="UniProtKB-KW"/>
</dbReference>
<feature type="region of interest" description="Disordered" evidence="15">
    <location>
        <begin position="3661"/>
        <end position="3683"/>
    </location>
</feature>
<keyword evidence="7" id="KW-0479">Metal-binding</keyword>
<dbReference type="Gene3D" id="2.60.120.820">
    <property type="entry name" value="PHR domain"/>
    <property type="match status" value="2"/>
</dbReference>
<dbReference type="SUPFAM" id="SSF57850">
    <property type="entry name" value="RING/U-box"/>
    <property type="match status" value="1"/>
</dbReference>
<dbReference type="InterPro" id="IPR001841">
    <property type="entry name" value="Znf_RING"/>
</dbReference>
<feature type="domain" description="B box-type" evidence="18">
    <location>
        <begin position="4949"/>
        <end position="4997"/>
    </location>
</feature>
<name>A0A7R9G9C8_9CRUS</name>
<evidence type="ECO:0000256" key="4">
    <source>
        <dbReference type="ARBA" id="ARBA00005415"/>
    </source>
</evidence>
<evidence type="ECO:0000259" key="16">
    <source>
        <dbReference type="PROSITE" id="PS50016"/>
    </source>
</evidence>
<gene>
    <name evidence="21" type="ORF">NMOB1V02_LOCUS831</name>
</gene>
<keyword evidence="6" id="KW-0808">Transferase</keyword>
<feature type="domain" description="RING-type" evidence="17">
    <location>
        <begin position="5149"/>
        <end position="5201"/>
    </location>
</feature>
<dbReference type="EMBL" id="OA882113">
    <property type="protein sequence ID" value="CAD7272920.1"/>
    <property type="molecule type" value="Genomic_DNA"/>
</dbReference>
<dbReference type="EC" id="2.3.2.33" evidence="5"/>
<accession>A0A7R9G9C8</accession>
<protein>
    <recommendedName>
        <fullName evidence="5">RCR-type E3 ubiquitin transferase</fullName>
        <ecNumber evidence="5">2.3.2.33</ecNumber>
    </recommendedName>
</protein>
<dbReference type="Gene3D" id="3.30.40.10">
    <property type="entry name" value="Zinc/RING finger domain, C3HC4 (zinc finger)"/>
    <property type="match status" value="2"/>
</dbReference>
<evidence type="ECO:0000256" key="2">
    <source>
        <dbReference type="ARBA" id="ARBA00004489"/>
    </source>
</evidence>
<dbReference type="SUPFAM" id="SSF50985">
    <property type="entry name" value="RCC1/BLIP-II"/>
    <property type="match status" value="1"/>
</dbReference>
<evidence type="ECO:0000256" key="11">
    <source>
        <dbReference type="ARBA" id="ARBA00022833"/>
    </source>
</evidence>
<dbReference type="InterPro" id="IPR004939">
    <property type="entry name" value="APC_su10/DOC_dom"/>
</dbReference>
<dbReference type="PROSITE" id="PS50119">
    <property type="entry name" value="ZF_BBOX"/>
    <property type="match status" value="1"/>
</dbReference>
<dbReference type="InterPro" id="IPR048320">
    <property type="entry name" value="COG3_N"/>
</dbReference>
<evidence type="ECO:0000256" key="9">
    <source>
        <dbReference type="ARBA" id="ARBA00022771"/>
    </source>
</evidence>
<dbReference type="PROSITE" id="PS50012">
    <property type="entry name" value="RCC1_3"/>
    <property type="match status" value="2"/>
</dbReference>
<feature type="repeat" description="RCC1" evidence="14">
    <location>
        <begin position="1646"/>
        <end position="1716"/>
    </location>
</feature>
<evidence type="ECO:0000313" key="21">
    <source>
        <dbReference type="EMBL" id="CAD7272920.1"/>
    </source>
</evidence>
<evidence type="ECO:0000256" key="7">
    <source>
        <dbReference type="ARBA" id="ARBA00022723"/>
    </source>
</evidence>
<dbReference type="PROSITE" id="PS50157">
    <property type="entry name" value="ZINC_FINGER_C2H2_2"/>
    <property type="match status" value="2"/>
</dbReference>
<dbReference type="Pfam" id="PF00628">
    <property type="entry name" value="PHD"/>
    <property type="match status" value="1"/>
</dbReference>
<evidence type="ECO:0000256" key="14">
    <source>
        <dbReference type="PROSITE-ProRule" id="PRU00235"/>
    </source>
</evidence>
<feature type="domain" description="C2H2-type" evidence="19">
    <location>
        <begin position="5717"/>
        <end position="5744"/>
    </location>
</feature>
<dbReference type="SMART" id="SM01337">
    <property type="entry name" value="APC10"/>
    <property type="match status" value="1"/>
</dbReference>
<organism evidence="21">
    <name type="scientific">Notodromas monacha</name>
    <dbReference type="NCBI Taxonomy" id="399045"/>
    <lineage>
        <taxon>Eukaryota</taxon>
        <taxon>Metazoa</taxon>
        <taxon>Ecdysozoa</taxon>
        <taxon>Arthropoda</taxon>
        <taxon>Crustacea</taxon>
        <taxon>Oligostraca</taxon>
        <taxon>Ostracoda</taxon>
        <taxon>Podocopa</taxon>
        <taxon>Podocopida</taxon>
        <taxon>Cypridocopina</taxon>
        <taxon>Cypridoidea</taxon>
        <taxon>Cyprididae</taxon>
        <taxon>Notodromas</taxon>
    </lineage>
</organism>
<dbReference type="OrthoDB" id="6050183at2759"/>
<dbReference type="Pfam" id="PF04136">
    <property type="entry name" value="COG3_N"/>
    <property type="match status" value="1"/>
</dbReference>
<dbReference type="Gene3D" id="2.130.10.30">
    <property type="entry name" value="Regulator of chromosome condensation 1/beta-lactamase-inhibitor protein II"/>
    <property type="match status" value="2"/>
</dbReference>
<feature type="region of interest" description="Disordered" evidence="15">
    <location>
        <begin position="5513"/>
        <end position="5557"/>
    </location>
</feature>
<dbReference type="InterPro" id="IPR013083">
    <property type="entry name" value="Znf_RING/FYVE/PHD"/>
</dbReference>
<dbReference type="FunFam" id="3.30.40.10:FF:000078">
    <property type="entry name" value="E3 ubiquitin-protein ligase MYCBP2 isoform X1"/>
    <property type="match status" value="1"/>
</dbReference>
<evidence type="ECO:0000256" key="6">
    <source>
        <dbReference type="ARBA" id="ARBA00022679"/>
    </source>
</evidence>
<evidence type="ECO:0000259" key="17">
    <source>
        <dbReference type="PROSITE" id="PS50089"/>
    </source>
</evidence>
<comment type="pathway">
    <text evidence="3">Protein modification; protein ubiquitination.</text>
</comment>
<dbReference type="SMART" id="SM00355">
    <property type="entry name" value="ZnF_C2H2"/>
    <property type="match status" value="10"/>
</dbReference>
<feature type="domain" description="PHD-type" evidence="16">
    <location>
        <begin position="5460"/>
        <end position="5511"/>
    </location>
</feature>
<feature type="repeat" description="RCC1" evidence="14">
    <location>
        <begin position="1449"/>
        <end position="1492"/>
    </location>
</feature>
<evidence type="ECO:0000256" key="12">
    <source>
        <dbReference type="ARBA" id="ARBA00023273"/>
    </source>
</evidence>
<evidence type="ECO:0000256" key="3">
    <source>
        <dbReference type="ARBA" id="ARBA00004906"/>
    </source>
</evidence>
<evidence type="ECO:0000256" key="15">
    <source>
        <dbReference type="SAM" id="MobiDB-lite"/>
    </source>
</evidence>
<evidence type="ECO:0000259" key="20">
    <source>
        <dbReference type="PROSITE" id="PS51284"/>
    </source>
</evidence>
<dbReference type="SUPFAM" id="SSF49785">
    <property type="entry name" value="Galactose-binding domain-like"/>
    <property type="match status" value="1"/>
</dbReference>
<proteinExistence type="inferred from homology"/>
<dbReference type="Pfam" id="PF08005">
    <property type="entry name" value="PHR"/>
    <property type="match status" value="2"/>
</dbReference>
<dbReference type="InterPro" id="IPR001965">
    <property type="entry name" value="Znf_PHD"/>
</dbReference>
<dbReference type="Pfam" id="PF08239">
    <property type="entry name" value="SH3_3"/>
    <property type="match status" value="1"/>
</dbReference>
<feature type="compositionally biased region" description="Basic and acidic residues" evidence="15">
    <location>
        <begin position="4248"/>
        <end position="4261"/>
    </location>
</feature>
<sequence>MIGEMNDLAVLSLVQKWEDADDPLAPVTIRQRDVILELSSCSNDRPLPFQKGAMNIDDESSFDNPQSPFSVTDDDDVDDFTLHSTNRRHDSFLALETGRVVIDSAQDFFQWFSKVEEDMEFDQLAAHHKFLLSLKQANAHCNNLLNETTLVLSVLSRLNSAHEAVLDKTKSLHDACENLLQEQEILSKTAESLDSHLSYFEILDELSEKLSAASLSVHSDGFIPTLVKLDECISYMKDHVAFKDAPIYAVRLQACMQRGLSIIQAYVFESLTDAFNQVQPNISSQSGKVDAGSGYSILSLVGAGSGNVSAPTLSLDQAYPFLYARFRVNAPKIKSMVAEIESRLDDRSYAVSIYQDIQSHYFGLRKRLLFPIISALINELKEKHFQNKCAMVRSGCRLLLNVCQDEIDLFACYFSGKETGQLDAFLDELCSLLYDVFRPIFVHVNHLETLTDLCIIMRVDILEDGESKLARNIDAFVRMMTQLIEDVQERLIYRTHMYIKSDILGYVPAGGDLAYPDKLIMIESIAESLHEADSEMGQSSSRAPSVASTGTAQSQFIRSHTGASAADFLGMWYPTVRRTLVCLSKLYRSLDKGSFQGLSQEALSACIESLVNASESIASKQTNAFVDAQLFIIKHLLILREQIAPFQVDFVVKEMMLDFSKMREAAMDLFQSRRVLSLRGPSAILEFILEGTPDIRESVVDSKRDVDLQLKRSCHALISHCTTKIVSSVANLLGRIENFIHSRHPGNRSHFIEVMDIDDREALRKESFMEPENITQSLAEAKRNIKVNIPVILRSLHLYLANRDTEMILFRPIKMRVLNAFEGIEKLMVRLFVEEELKVINCPSQEQLNILLSNLDFENTYVTMSRRGSRMSCIDATKCVEDDDGGLPVVELDPGASSFSVFANVRKKILESQIRKAAQLYFAFNSWRSCDNPPEIFSDASSSVTLPKVVGIGLTQVFLLIKNSRHIYPSLCLQSLEALLKMLEGLPPQGLSEEPANLLNDLFRILRDLAASDASVDQSPSADTELDDGSGWKQSSPPQKTLQSLACACMLSLVVAVGNPGKLFLAVGDILMSVRVQSLQDIFLPRNLIELQRTTCGTLMGNEILPSWISVGVQKSGLCNSFHVGRFIDESDVEDSNTSGDVGRDIPCCIVSNGAFMYIFHAEEGLLKVGTGYQGTIRGHIYMCKPPPFYFEGDPWMGFACGYLCLRHGGRGQNRISLFHPETLKFEGEIELPLSLLSRQSKPSQLSESRCSDDGSCVLFSDGKTLGLFLGSDEEVCYKNSITVRSLDRGSLQKACLKATSESKEVFTATDIRFEDLNLRLVRKCLDVFGHQMNSASDEVRSPMHAVNFVPFPSAAEDNHDDELISVANGKDFTLLCTRGGRVLYAGRSQSLGLKPCGHVANDLNAIGPTGFNQWNELPLSWGEAKPARIVDIAVGHEAEHGLLLTDDGRVFFVGTSKRGEDGEPRLVTDLKHVKIVEVAMGKAHVVAIGSDGALYTFGMNNRGQCGRQQAASATDDSSEAANDFSVEKRAFVNASKRIRNKRPREEVDANVDEFYDRNLENNLEDDECLLEAEVEEDHMHNRSVAVALANLVVQCVEYAVLAIMIVFSVDMSSRIWMMMHHYTKMLLQLIVDGFLNDLVVLVEDGDVFAFGNNSHGELGNGGISSRNMPLKVPFGLCSRESTSDATKTCSATKPKSAFIVQVAAGKSFSAFLEANGQVYVCGLPKDFIFPKETDCLPGYGIRIVGGIGYLTTPSKIPGIGPEFGRKAVWIGASGDQLFVKVDETLINPRTLQNAKIVANADVIALLLDKEKLATGLTKTGRPMLGEPGTAGSDFLAISREKGSCHSGLSDGSSVDFSGCAACLDPHFNIIWRYEKKSGLVEGYNVILSGIRIDNGIDTAELQGWPENDNQQNRSVPLILLPEFMIPMNDCNVESPTFVSRSQAAMFLLAALDTLIRSFTNQMPHCDSNRNHAWNSNMMHDCLSRNQSTLRSHRADYWKKLNNVSFEKGMQKPIQKRLGIHRKGQSQNLSVSMKNASRNGLNIVSRFQKQESGWGYSDNSVEAVRFMCETVISFYGVALYGAAGCYLVKMRLYDIGYDDSEYEGHIVAETEENMYENDCKLHVFFREPVVLMSQRWYVVWIRISGPTSPHGVGGHSPVIGDDGTIFHFKHSYKSNNGTDVLGGQIPEIFYKTKGNESMDILKSADGSDPIYPISSQFLLRLSPECFDALLNILEWSWKTFKAGSMDLMSTPVDACYAVRETLSTRSPSDSVMSSPTSTASASSTSSSSYFFARQGEAFARIAAVQDLQRLVHIACACLRLLRAYVNYMYPTGVPGRTFFRRMSETSWAPSCVFSTRKAIESILADPICSTYSAVPPTNDGITSGFLSASIIASSKKPHHTLCAAILDECLATYSECFHAFYPSTKLKWDLLCNVLGLNMPKEDAPYITDELVCAVFRSLSMPSVRLGYVFPIGTSTICTANADILGSTVRSWGDGHPDPSQALGGITASLVKFMEDKSQLFLCTSDRSWDFSAVINRIVGIVLGPIQRILDEIRLSGGDDRPNEHEESTLVHAAAELLTTFLAQLTSLNVMKEMELSITTKEILSIPSRFGRVSQAKMWNACNGSPDAIGFVVDHPGIIIAGAKVFGSNAMLDYELELLVEKDVSFDENVKLSELRLPQRWLCLETVCGTYRKNDIVDGLADIRFQKPVAIKERMRHVLRLRHHGGYTHSGEAGLSCVKGPDGTTFSFFSVSVSFNGTSLTRGQIPQILYYSEPKQNKSQVEFVSLMEEEWKQTALWVSMRIVDSAAELFEKCLGLPSDAFACGRKILAESSLVTSILPLVFALLLSQTVPDAKICHETLNALKSLLPFVTELNLEFLREWGEKQLLAGKILNQDSSLSVTTSSHYAVVESKHPYEPATVQLYKAVFPPCVQWISLEFDSQCCLGQPEDSLQIFIPVDAENEDQSVEAILSPVTLDGEISDEIFARSSSQTCPPDGFISVLPKFNVQDPETWPRSAIILPGNKVIFSLSSATPYLGNDKQASFYGFKCLLIGHEYPMPSSNDVPCGGTAGTGAFWSDGLLVLEREIAHLAGACCCTILNKKLCLPSSKDVAHIDQEASSPHNEKDSCLPLLSRGLALSHPPTVRDVLDCALPLEVKSNEFNFLMEFVKCAGSLNSSGGRLARWLQPEPYIEPRLCQVIYSRQNIFSGWETQISIITRDQYGQVAQSPNLKVDVQAMPISDEYKDFGGRAYRDKTNWSEVSGAEIPDYSVPYQPTVREKIVFQSITAIKNYENWSFEELRFFRPSEPRPVETMQVKDMSDGSHVATWIPSASCCYAIQVFVDGYLLEGNYSVEVQEVPPGVNVCNEMPVTLKHSAIDAKVGIKSRRFGVAHSAGLRIRSHPTLQSEQVGVIKKGTIIMIVEELQNKDGTWVRLTHDSLRAHCHPDIMEGWSLQYNQHLGKNLLVPVASVRASNPVPGVGFQFDGRTVRCVLNQGDKLMQFEEENYEGAKWAVDPLDPCEQSIQETKRFQKVMHKPALYPKPASISRLAGNRSPKSERKDPSPIGSVDTLSLNSRRCISNGNGFSSPVPTRAPPPTPKRGVGEFARCSRSSSPAGVRKRFREMVGERRGDSTPRDSYLSSEKDRDGCGAQYLELSSSISASAALQESLPRDGSTESDTSAMLSSLSKDASKSASSSSLLLQSAEDSPLSTPSTLMLIDSAEEIHRGLVVNRMTAEVPNDERPSSIKFQEMPSHPPAGPDNIPGVQQFQNASRPLDSHGSGRMAMKPSVAETVRAIFASFIWHEGLVHDAMACASFLKFHPSLSKSSKYSRKEASVDRNVKRRIRVSRTKEEKARLRHSIEVTSALRRAGYKNNGEDILLQLASHWNANKKVADVVEPSMEELLDEPPDTPVVLGDLVAVWERLAVSTSEVISDQVVLPDLVSSESTATRVGGNASSCPLCGARVSSLALHMRKTHPGCGRPAANRVYKSEEISVKWPSGLCGDTGMMRASAGDWYLLCQSCRAGYLMIYQAKRGTQLLSPMSHTVGTEKHRYTLRNALFLLKLNSAADESTPVLARKRINSTGEAFAIHEHGSMLNAPSKHLSRVVASLSSEDFGGEVLEFVSHYHDLDALQNAMKQSVDRATFRAYGLQTLEWFLRNVTQSTCVHELLWFLVKSFTVAQPHPKLKEASVHAENPKTNVAFGNDPAKGVVLRSDGGNFLYPESPVYPDEFMVGGDEPRFQRVMPLRSDRSKVDYRRHDDEQPSFRRSVSRRQLPESTRTPPKPDNLLDHPLSDLHFVARNPLPKKAFHLLMQTIADLMPRLPTNAFELQTISVKCWGFKFLPSDQRFLHRCRVFNHISRILSRYEDSFSKKDVEEPFKIRGNGRKGGCFVGQFVDLTSECLITPATGSMLGGNMTDGSTETFWESEGEDRTRSREIVVELRRKDVNMRSIIPHLLAVHIDNVRDLTCKTGLVAFKCGRSIEQLNCSKVEQLPSRFTGWVTLWIKDWEHSVFKICLMGPDSAVRVRQIRLIGNWNDDSSKFSVESWSFWRSGGDMASKCPAVTIKQGICEAETLRVFRQLVSQIFEELLVEEPSSSMTLSEELLNTSFDGVNRVRCRSILGEHVSNVGEDERHELKEHMVGILFSREGLSDLQKQVVDHILQGLRAETSKFRDRSKKDSEFGTGDDYCFELMSMLLALSGSRVGQKCLGAKENLLVDVFCLLHMGSDRVQRQVVLLLKRIFASIEPSFLARSLGIADLPPTDYCGSFTSSDDELLSNTFTHRYGLLDGMLSSVAKGLQIRKRVRRGNQEGNIKSSKTEILNVNACLFEPAIDSSQLPPEELEHVQKTQECWLRGRTSPKIAKAIIQLLKDLSSGSLGSVWQDVTRAAVAEKICRMANQCLGSTVVFNALMNCNPSLCLAVAALCVLSSDHVERLSCSHSIRRLNHPDQPVDDETAMCDNHEDGCTLAVVRCTNCELFLCLDCDKVLHLPQRMRNHSRQIIRDDQEGMKVDLHEGCGRVKLSSLTMLADPATLQAMVEFRPGLEEKKVITGSSLTVSLKGSFCRFCGSQITSDLPERFDAPFDVCEDSECKAHADNACGKMLSCGHICCGIRNEALCLPCLNPSCVRLGRQGHARGVVGLGEEPLKQDGDDMCMVCFADALSSAPVIRLTECGHLFHLHCCQRVLEARWPGPRIAFGFRLCPICKTKMEHPALADLLEPIRTLFDDVQRKALMRLRYEGLDKCESITAPGGRFFDDPSGFAMDRYAYYVCFKCDKAYFGGEARCEVGAVTPDSYDPKELLCGACSDVSMAQMCPKHCTDYLEYKCRYCCSVAVFFCFGTTHFCNACHADFQRITAMSKEDLPHCPVGPGSIQLDDDECPLHTQHPPTGEEFALGCGEKGVVLHRSVRSNVVLCMLSLSLRESFSGSQSTMNSESTMPEDTTCDECGKYFNAKELLYDHMDLEHRVICPICGTRARDLTVACDNCEIWHHMECVGIHPMEAPAESDEWFCPKCRPSNVGRPEVKPPSKSPVKRKGKGSSRASSPGVAHRKSPANRNSSKKLIETKLGKTAVRNIREAKKNLREVFAGSYQCLLCPENSSGSLQTLKASEEHLEKLHWDLRFEDFDKLLAACENATQDMLNAQATVEVQESKDTLSEEHFNSLIEMDVEKKYHCKLCPPSSVLPTRKAAEMHLTNLHMSSQLFIASRWVCLPCFMDCGPPLHYHCPLCEKTGKSKEELLMHAEIHQEYRDAARELKVASPSKLRSPKKSPVTKNVDKKKKYPVMAGLNVQFNASKTSIIVDRLAEADPSALENFFNGIVKFSGGKYVCKLCPVPDDLNVAGSLPFLKRETALEHFLKAHFSQDTFVSHAAEHMRTKMSMEKPNETFPLTWNVSPMDSMMEKVPVAKQPVHKSVESRLTMAAPTGGIAYIWIVLSCGSNCADTKGQMHYNCPVCHIITVAEEAFRDHCLLHESSGKQGVATKQSSSIAKDELTESCLKLSTLITISNSMGNKLVHPLKDVLLKCKLCGFPPADKDSVLQHLSSSHLGDCICLDEQHLHPCNLFCVPGLFVTPAHFDCLLCPRLITCGDHEATRIASNCFMMHLDDVHGTCGSRVAANQNKFQIKNDLNVGPEKFLCVAVSTQNGTDIGFEELSVLLLPHGAFDDTRALHEFINLPMDFANEFEASAKDAFLLGAVCRFLDSHNQCVLCGRHNVKRADFVDHWKEVHLNNAVDVKVPGKRGFVLVVFAEQRIFRTSSVRFARQSLRQEKFSLVTWKSTRKRKITLV</sequence>
<dbReference type="PRINTS" id="PR00633">
    <property type="entry name" value="RCCNDNSATION"/>
</dbReference>
<dbReference type="GO" id="GO:0030424">
    <property type="term" value="C:axon"/>
    <property type="evidence" value="ECO:0007669"/>
    <property type="project" value="UniProtKB-SubCell"/>
</dbReference>
<dbReference type="InterPro" id="IPR048685">
    <property type="entry name" value="COG3_C"/>
</dbReference>
<dbReference type="UniPathway" id="UPA00143"/>
<evidence type="ECO:0000259" key="18">
    <source>
        <dbReference type="PROSITE" id="PS50119"/>
    </source>
</evidence>
<evidence type="ECO:0000256" key="13">
    <source>
        <dbReference type="PROSITE-ProRule" id="PRU00024"/>
    </source>
</evidence>
<evidence type="ECO:0000259" key="19">
    <source>
        <dbReference type="PROSITE" id="PS50157"/>
    </source>
</evidence>
<dbReference type="InterPro" id="IPR000408">
    <property type="entry name" value="Reg_chr_condens"/>
</dbReference>
<dbReference type="InterPro" id="IPR008979">
    <property type="entry name" value="Galactose-bd-like_sf"/>
</dbReference>
<feature type="region of interest" description="Disordered" evidence="15">
    <location>
        <begin position="2265"/>
        <end position="2284"/>
    </location>
</feature>
<evidence type="ECO:0000256" key="5">
    <source>
        <dbReference type="ARBA" id="ARBA00012249"/>
    </source>
</evidence>
<dbReference type="GO" id="GO:0016567">
    <property type="term" value="P:protein ubiquitination"/>
    <property type="evidence" value="ECO:0007669"/>
    <property type="project" value="UniProtKB-UniPathway"/>
</dbReference>
<dbReference type="GO" id="GO:0005886">
    <property type="term" value="C:plasma membrane"/>
    <property type="evidence" value="ECO:0007669"/>
    <property type="project" value="TreeGrafter"/>
</dbReference>
<feature type="compositionally biased region" description="Basic and acidic residues" evidence="15">
    <location>
        <begin position="3619"/>
        <end position="3631"/>
    </location>
</feature>
<dbReference type="EMBL" id="CAJPEX010000076">
    <property type="protein sequence ID" value="CAG0913072.1"/>
    <property type="molecule type" value="Genomic_DNA"/>
</dbReference>
<dbReference type="PROSITE" id="PS00028">
    <property type="entry name" value="ZINC_FINGER_C2H2_1"/>
    <property type="match status" value="1"/>
</dbReference>
<dbReference type="InterPro" id="IPR011011">
    <property type="entry name" value="Znf_FYVE_PHD"/>
</dbReference>
<dbReference type="PANTHER" id="PTHR45943">
    <property type="entry name" value="E3 UBIQUITIN-PROTEIN LIGASE MYCBP2"/>
    <property type="match status" value="1"/>
</dbReference>
<evidence type="ECO:0000256" key="10">
    <source>
        <dbReference type="ARBA" id="ARBA00022786"/>
    </source>
</evidence>
<evidence type="ECO:0000313" key="22">
    <source>
        <dbReference type="Proteomes" id="UP000678499"/>
    </source>
</evidence>
<dbReference type="SMART" id="SM00249">
    <property type="entry name" value="PHD"/>
    <property type="match status" value="2"/>
</dbReference>
<dbReference type="CDD" id="cd19799">
    <property type="entry name" value="Bbox2_MYCBP2"/>
    <property type="match status" value="1"/>
</dbReference>
<dbReference type="PROSITE" id="PS50016">
    <property type="entry name" value="ZF_PHD_2"/>
    <property type="match status" value="1"/>
</dbReference>
<dbReference type="InterPro" id="IPR003646">
    <property type="entry name" value="SH3-like_bac-type"/>
</dbReference>
<keyword evidence="11" id="KW-0862">Zinc</keyword>
<dbReference type="Proteomes" id="UP000678499">
    <property type="component" value="Unassembled WGS sequence"/>
</dbReference>
<dbReference type="InterPro" id="IPR019787">
    <property type="entry name" value="Znf_PHD-finger"/>
</dbReference>
<dbReference type="SMART" id="SM00184">
    <property type="entry name" value="RING"/>
    <property type="match status" value="1"/>
</dbReference>
<dbReference type="CDD" id="cd16463">
    <property type="entry name" value="RING-H2_PHR"/>
    <property type="match status" value="1"/>
</dbReference>
<dbReference type="Pfam" id="PF20671">
    <property type="entry name" value="COG3_C"/>
    <property type="match status" value="1"/>
</dbReference>
<keyword evidence="9 13" id="KW-0863">Zinc-finger</keyword>
<dbReference type="GO" id="GO:0099174">
    <property type="term" value="P:regulation of presynapse organization"/>
    <property type="evidence" value="ECO:0007669"/>
    <property type="project" value="UniProtKB-ARBA"/>
</dbReference>
<dbReference type="GO" id="GO:0005634">
    <property type="term" value="C:nucleus"/>
    <property type="evidence" value="ECO:0007669"/>
    <property type="project" value="TreeGrafter"/>
</dbReference>